<dbReference type="GO" id="GO:0005524">
    <property type="term" value="F:ATP binding"/>
    <property type="evidence" value="ECO:0007669"/>
    <property type="project" value="InterPro"/>
</dbReference>
<gene>
    <name evidence="4" type="ORF">METZ01_LOCUS128788</name>
</gene>
<dbReference type="SUPFAM" id="SSF52540">
    <property type="entry name" value="P-loop containing nucleoside triphosphate hydrolases"/>
    <property type="match status" value="1"/>
</dbReference>
<dbReference type="CDD" id="cd01428">
    <property type="entry name" value="ADK"/>
    <property type="match status" value="1"/>
</dbReference>
<evidence type="ECO:0000256" key="3">
    <source>
        <dbReference type="ARBA" id="ARBA00022777"/>
    </source>
</evidence>
<dbReference type="InterPro" id="IPR000850">
    <property type="entry name" value="Adenylat/UMP-CMP_kin"/>
</dbReference>
<dbReference type="InterPro" id="IPR033690">
    <property type="entry name" value="Adenylat_kinase_CS"/>
</dbReference>
<evidence type="ECO:0000313" key="4">
    <source>
        <dbReference type="EMBL" id="SVA75934.1"/>
    </source>
</evidence>
<dbReference type="HAMAP" id="MF_00235">
    <property type="entry name" value="Adenylate_kinase_Adk"/>
    <property type="match status" value="1"/>
</dbReference>
<dbReference type="NCBIfam" id="NF011105">
    <property type="entry name" value="PRK14532.1"/>
    <property type="match status" value="1"/>
</dbReference>
<dbReference type="AlphaFoldDB" id="A0A381YG25"/>
<dbReference type="GO" id="GO:0006139">
    <property type="term" value="P:nucleobase-containing compound metabolic process"/>
    <property type="evidence" value="ECO:0007669"/>
    <property type="project" value="InterPro"/>
</dbReference>
<proteinExistence type="inferred from homology"/>
<evidence type="ECO:0008006" key="5">
    <source>
        <dbReference type="Google" id="ProtNLM"/>
    </source>
</evidence>
<dbReference type="Pfam" id="PF00406">
    <property type="entry name" value="ADK"/>
    <property type="match status" value="1"/>
</dbReference>
<dbReference type="PROSITE" id="PS00113">
    <property type="entry name" value="ADENYLATE_KINASE"/>
    <property type="match status" value="1"/>
</dbReference>
<evidence type="ECO:0000256" key="2">
    <source>
        <dbReference type="ARBA" id="ARBA00022741"/>
    </source>
</evidence>
<reference evidence="4" key="1">
    <citation type="submission" date="2018-05" db="EMBL/GenBank/DDBJ databases">
        <authorList>
            <person name="Lanie J.A."/>
            <person name="Ng W.-L."/>
            <person name="Kazmierczak K.M."/>
            <person name="Andrzejewski T.M."/>
            <person name="Davidsen T.M."/>
            <person name="Wayne K.J."/>
            <person name="Tettelin H."/>
            <person name="Glass J.I."/>
            <person name="Rusch D."/>
            <person name="Podicherti R."/>
            <person name="Tsui H.-C.T."/>
            <person name="Winkler M.E."/>
        </authorList>
    </citation>
    <scope>NUCLEOTIDE SEQUENCE</scope>
</reference>
<dbReference type="NCBIfam" id="NF011100">
    <property type="entry name" value="PRK14527.1"/>
    <property type="match status" value="1"/>
</dbReference>
<dbReference type="GO" id="GO:0019205">
    <property type="term" value="F:nucleobase-containing compound kinase activity"/>
    <property type="evidence" value="ECO:0007669"/>
    <property type="project" value="InterPro"/>
</dbReference>
<dbReference type="PRINTS" id="PR00094">
    <property type="entry name" value="ADENYLTKNASE"/>
</dbReference>
<dbReference type="PANTHER" id="PTHR23359">
    <property type="entry name" value="NUCLEOTIDE KINASE"/>
    <property type="match status" value="1"/>
</dbReference>
<dbReference type="NCBIfam" id="NF001381">
    <property type="entry name" value="PRK00279.1-3"/>
    <property type="match status" value="1"/>
</dbReference>
<dbReference type="InterPro" id="IPR027417">
    <property type="entry name" value="P-loop_NTPase"/>
</dbReference>
<organism evidence="4">
    <name type="scientific">marine metagenome</name>
    <dbReference type="NCBI Taxonomy" id="408172"/>
    <lineage>
        <taxon>unclassified sequences</taxon>
        <taxon>metagenomes</taxon>
        <taxon>ecological metagenomes</taxon>
    </lineage>
</organism>
<keyword evidence="2" id="KW-0547">Nucleotide-binding</keyword>
<keyword evidence="1" id="KW-0808">Transferase</keyword>
<protein>
    <recommendedName>
        <fullName evidence="5">Adenylate kinase active site lid domain-containing protein</fullName>
    </recommendedName>
</protein>
<keyword evidence="3" id="KW-0418">Kinase</keyword>
<dbReference type="NCBIfam" id="NF011104">
    <property type="entry name" value="PRK14531.1"/>
    <property type="match status" value="1"/>
</dbReference>
<sequence length="189" mass="21240">MRLILLGPPGVGKGTQAKRLKEYFNIIHLSTGDILRCEIESRSSIGKEAQIFMDAGKLVPDNILLKMMEHRLTEKDCSSGYLLDGFPRTIPQAEGLDHILELIHHQLNAVISLTADGKELVNRLVLRGLDSGRSDDTPEVIQRRQTIYWEQTAPLLKYYKKMDLVKNINGIGGIPEITENIINALKYSC</sequence>
<dbReference type="Gene3D" id="3.40.50.300">
    <property type="entry name" value="P-loop containing nucleotide triphosphate hydrolases"/>
    <property type="match status" value="1"/>
</dbReference>
<name>A0A381YG25_9ZZZZ</name>
<dbReference type="EMBL" id="UINC01018146">
    <property type="protein sequence ID" value="SVA75934.1"/>
    <property type="molecule type" value="Genomic_DNA"/>
</dbReference>
<accession>A0A381YG25</accession>
<evidence type="ECO:0000256" key="1">
    <source>
        <dbReference type="ARBA" id="ARBA00022679"/>
    </source>
</evidence>